<dbReference type="AlphaFoldDB" id="A0A1M4SMI6"/>
<dbReference type="InterPro" id="IPR028614">
    <property type="entry name" value="GDP_fucose/colitose_synth"/>
</dbReference>
<accession>A0A1M4SMI6</accession>
<feature type="binding site" evidence="5">
    <location>
        <position position="140"/>
    </location>
    <ligand>
        <name>NADP(+)</name>
        <dbReference type="ChEBI" id="CHEBI:58349"/>
    </ligand>
</feature>
<organism evidence="7 8">
    <name type="scientific">Fodinibius roseus</name>
    <dbReference type="NCBI Taxonomy" id="1194090"/>
    <lineage>
        <taxon>Bacteria</taxon>
        <taxon>Pseudomonadati</taxon>
        <taxon>Balneolota</taxon>
        <taxon>Balneolia</taxon>
        <taxon>Balneolales</taxon>
        <taxon>Balneolaceae</taxon>
        <taxon>Fodinibius</taxon>
    </lineage>
</organism>
<dbReference type="Gene3D" id="3.40.50.720">
    <property type="entry name" value="NAD(P)-binding Rossmann-like Domain"/>
    <property type="match status" value="1"/>
</dbReference>
<feature type="site" description="Important for catalytic activity" evidence="5">
    <location>
        <position position="107"/>
    </location>
</feature>
<evidence type="ECO:0000256" key="5">
    <source>
        <dbReference type="HAMAP-Rule" id="MF_00956"/>
    </source>
</evidence>
<evidence type="ECO:0000256" key="4">
    <source>
        <dbReference type="ARBA" id="ARBA00023235"/>
    </source>
</evidence>
<sequence length="317" mass="35403">MNEIKIYVAGHSGTVGSSVMDVFRDKGYSNIITKSSSELDLRNQEDVEDFVGRERPDAIVLTAGRVEGELARDQHPYQYLYDKLAIQNNMIHAAHKNDVDQLIFLGSSCFYPRFAPRPLREPYLLTGSLEPANQWYAIAKMAGIKLCETFNRQYGRNYTALIPADLYGAGEDVDSAGSKVIRAMIRKFHDARERGQETVRLSGTATDRVGFLNVRDLADAILFAVEAKLGGGVYNIGTGEDPSMKRLAHMIQEVTGHRGGIIWDRAKSEDELPAKRLDVSKIQAEGWRHKTDLGEGLAIAYHRFLEIKNELNEVAVS</sequence>
<evidence type="ECO:0000256" key="1">
    <source>
        <dbReference type="ARBA" id="ARBA00005959"/>
    </source>
</evidence>
<keyword evidence="4 5" id="KW-0413">Isomerase</keyword>
<dbReference type="EC" id="1.1.1.271" evidence="5"/>
<reference evidence="7 8" key="1">
    <citation type="submission" date="2016-11" db="EMBL/GenBank/DDBJ databases">
        <authorList>
            <person name="Jaros S."/>
            <person name="Januszkiewicz K."/>
            <person name="Wedrychowicz H."/>
        </authorList>
    </citation>
    <scope>NUCLEOTIDE SEQUENCE [LARGE SCALE GENOMIC DNA]</scope>
    <source>
        <strain evidence="7 8">DSM 21986</strain>
    </source>
</reference>
<name>A0A1M4SMI6_9BACT</name>
<comment type="pathway">
    <text evidence="5">Nucleotide-sugar biosynthesis; GDP-L-fucose biosynthesis via de novo pathway; GDP-L-fucose from GDP-alpha-D-mannose: step 2/2.</text>
</comment>
<feature type="site" description="Important for catalytic activity" evidence="5">
    <location>
        <position position="109"/>
    </location>
</feature>
<comment type="caution">
    <text evidence="5">Lacks conserved residue(s) required for the propagation of feature annotation.</text>
</comment>
<feature type="binding site" evidence="5">
    <location>
        <begin position="10"/>
        <end position="16"/>
    </location>
    <ligand>
        <name>NADP(+)</name>
        <dbReference type="ChEBI" id="CHEBI:58349"/>
    </ligand>
</feature>
<comment type="similarity">
    <text evidence="1 5">Belongs to the NAD(P)-dependent epimerase/dehydratase family. Fucose synthase subfamily.</text>
</comment>
<dbReference type="SUPFAM" id="SSF51735">
    <property type="entry name" value="NAD(P)-binding Rossmann-fold domains"/>
    <property type="match status" value="1"/>
</dbReference>
<keyword evidence="2 5" id="KW-0521">NADP</keyword>
<dbReference type="STRING" id="1194090.SAMN05443144_10175"/>
<dbReference type="UniPathway" id="UPA00128">
    <property type="reaction ID" value="UER00191"/>
</dbReference>
<dbReference type="RefSeq" id="WP_073058835.1">
    <property type="nucleotide sequence ID" value="NZ_FQUS01000001.1"/>
</dbReference>
<dbReference type="HAMAP" id="MF_00956">
    <property type="entry name" value="GDP_fucose_synth"/>
    <property type="match status" value="1"/>
</dbReference>
<comment type="catalytic activity">
    <reaction evidence="5">
        <text>GDP-beta-L-fucose + NADP(+) = GDP-4-dehydro-alpha-D-rhamnose + NADPH + H(+)</text>
        <dbReference type="Rhea" id="RHEA:18885"/>
        <dbReference type="ChEBI" id="CHEBI:15378"/>
        <dbReference type="ChEBI" id="CHEBI:57273"/>
        <dbReference type="ChEBI" id="CHEBI:57783"/>
        <dbReference type="ChEBI" id="CHEBI:57964"/>
        <dbReference type="ChEBI" id="CHEBI:58349"/>
        <dbReference type="EC" id="1.1.1.271"/>
    </reaction>
</comment>
<evidence type="ECO:0000256" key="2">
    <source>
        <dbReference type="ARBA" id="ARBA00022857"/>
    </source>
</evidence>
<dbReference type="GO" id="GO:0050577">
    <property type="term" value="F:GDP-L-fucose synthase activity"/>
    <property type="evidence" value="ECO:0007669"/>
    <property type="project" value="UniProtKB-UniRule"/>
</dbReference>
<protein>
    <recommendedName>
        <fullName evidence="5">GDP-L-fucose synthase</fullName>
        <ecNumber evidence="5">1.1.1.271</ecNumber>
    </recommendedName>
    <alternativeName>
        <fullName evidence="5">GDP-4-keto-6-deoxy-D-mannose-3,5-epimerase-4-reductase</fullName>
    </alternativeName>
</protein>
<dbReference type="InterPro" id="IPR036291">
    <property type="entry name" value="NAD(P)-bd_dom_sf"/>
</dbReference>
<dbReference type="Gene3D" id="3.90.25.10">
    <property type="entry name" value="UDP-galactose 4-epimerase, domain 1"/>
    <property type="match status" value="1"/>
</dbReference>
<feature type="binding site" evidence="5">
    <location>
        <begin position="105"/>
        <end position="108"/>
    </location>
    <ligand>
        <name>NADP(+)</name>
        <dbReference type="ChEBI" id="CHEBI:58349"/>
    </ligand>
</feature>
<dbReference type="PANTHER" id="PTHR43238:SF1">
    <property type="entry name" value="GDP-L-FUCOSE SYNTHASE"/>
    <property type="match status" value="1"/>
</dbReference>
<proteinExistence type="inferred from homology"/>
<gene>
    <name evidence="5" type="primary">fcl</name>
    <name evidence="7" type="ORF">SAMN05443144_10175</name>
</gene>
<evidence type="ECO:0000259" key="6">
    <source>
        <dbReference type="Pfam" id="PF01370"/>
    </source>
</evidence>
<feature type="domain" description="NAD-dependent epimerase/dehydratase" evidence="6">
    <location>
        <begin position="6"/>
        <end position="237"/>
    </location>
</feature>
<dbReference type="OrthoDB" id="9811425at2"/>
<dbReference type="GO" id="GO:0042351">
    <property type="term" value="P:'de novo' GDP-L-fucose biosynthetic process"/>
    <property type="evidence" value="ECO:0007669"/>
    <property type="project" value="UniProtKB-UniRule"/>
</dbReference>
<evidence type="ECO:0000313" key="7">
    <source>
        <dbReference type="EMBL" id="SHE33415.1"/>
    </source>
</evidence>
<keyword evidence="3 5" id="KW-0560">Oxidoreductase</keyword>
<evidence type="ECO:0000256" key="3">
    <source>
        <dbReference type="ARBA" id="ARBA00023002"/>
    </source>
</evidence>
<comment type="function">
    <text evidence="5">Catalyzes the two-step NADP-dependent conversion of GDP-4-dehydro-6-deoxy-D-mannose to GDP-fucose, involving an epimerase and a reductase reaction.</text>
</comment>
<dbReference type="Proteomes" id="UP000184041">
    <property type="component" value="Unassembled WGS sequence"/>
</dbReference>
<dbReference type="GO" id="GO:0070401">
    <property type="term" value="F:NADP+ binding"/>
    <property type="evidence" value="ECO:0007669"/>
    <property type="project" value="UniProtKB-UniRule"/>
</dbReference>
<dbReference type="GO" id="GO:0016853">
    <property type="term" value="F:isomerase activity"/>
    <property type="evidence" value="ECO:0007669"/>
    <property type="project" value="UniProtKB-KW"/>
</dbReference>
<keyword evidence="8" id="KW-1185">Reference proteome</keyword>
<dbReference type="PANTHER" id="PTHR43238">
    <property type="entry name" value="GDP-L-FUCOSE SYNTHASE"/>
    <property type="match status" value="1"/>
</dbReference>
<feature type="binding site" evidence="5">
    <location>
        <position position="270"/>
    </location>
    <ligand>
        <name>substrate</name>
    </ligand>
</feature>
<keyword evidence="5" id="KW-0511">Multifunctional enzyme</keyword>
<feature type="binding site" evidence="5">
    <location>
        <position position="187"/>
    </location>
    <ligand>
        <name>substrate</name>
    </ligand>
</feature>
<feature type="active site" description="Proton donor/acceptor" evidence="5">
    <location>
        <position position="136"/>
    </location>
</feature>
<dbReference type="Pfam" id="PF01370">
    <property type="entry name" value="Epimerase"/>
    <property type="match status" value="1"/>
</dbReference>
<evidence type="ECO:0000313" key="8">
    <source>
        <dbReference type="Proteomes" id="UP000184041"/>
    </source>
</evidence>
<dbReference type="InterPro" id="IPR001509">
    <property type="entry name" value="Epimerase_deHydtase"/>
</dbReference>
<dbReference type="EMBL" id="FQUS01000001">
    <property type="protein sequence ID" value="SHE33415.1"/>
    <property type="molecule type" value="Genomic_DNA"/>
</dbReference>